<dbReference type="InterPro" id="IPR051531">
    <property type="entry name" value="N-acetyltransferase"/>
</dbReference>
<dbReference type="SUPFAM" id="SSF55729">
    <property type="entry name" value="Acyl-CoA N-acyltransferases (Nat)"/>
    <property type="match status" value="1"/>
</dbReference>
<dbReference type="PROSITE" id="PS51186">
    <property type="entry name" value="GNAT"/>
    <property type="match status" value="1"/>
</dbReference>
<feature type="domain" description="N-acetyltransferase" evidence="1">
    <location>
        <begin position="11"/>
        <end position="175"/>
    </location>
</feature>
<dbReference type="InterPro" id="IPR016181">
    <property type="entry name" value="Acyl_CoA_acyltransferase"/>
</dbReference>
<dbReference type="InterPro" id="IPR000182">
    <property type="entry name" value="GNAT_dom"/>
</dbReference>
<dbReference type="Gene3D" id="3.40.630.30">
    <property type="match status" value="1"/>
</dbReference>
<protein>
    <submittedName>
        <fullName evidence="2">GNAT family N-acetyltransferase</fullName>
    </submittedName>
</protein>
<sequence>MAEVVLRTERLVLRGWRDEDLETLVELDSDPEVMRYVGDGKVKSREEAAAWFERIRAAWAELGYGLFAVELAETGELTGWVGLAVPRFLPEIMPAVEIGWRLLPRHWGRGIATEAAREALRFAFEEAELDRVVSICHVDNEPSRRVMEKLGLRQDRLTTVPAHDKPVRVLAITREEYAVARKS</sequence>
<reference evidence="2 3" key="1">
    <citation type="submission" date="2024-06" db="EMBL/GenBank/DDBJ databases">
        <authorList>
            <person name="Lee S.D."/>
        </authorList>
    </citation>
    <scope>NUCLEOTIDE SEQUENCE [LARGE SCALE GENOMIC DNA]</scope>
    <source>
        <strain evidence="2 3">N1-10</strain>
    </source>
</reference>
<evidence type="ECO:0000313" key="3">
    <source>
        <dbReference type="Proteomes" id="UP001592581"/>
    </source>
</evidence>
<dbReference type="EMBL" id="JBEUKS010000007">
    <property type="protein sequence ID" value="MFC1440906.1"/>
    <property type="molecule type" value="Genomic_DNA"/>
</dbReference>
<name>A0ABV6XRL5_9ACTN</name>
<keyword evidence="3" id="KW-1185">Reference proteome</keyword>
<comment type="caution">
    <text evidence="2">The sequence shown here is derived from an EMBL/GenBank/DDBJ whole genome shotgun (WGS) entry which is preliminary data.</text>
</comment>
<proteinExistence type="predicted"/>
<accession>A0ABV6XRL5</accession>
<gene>
    <name evidence="2" type="ORF">ABUW04_21835</name>
</gene>
<dbReference type="PANTHER" id="PTHR43792">
    <property type="entry name" value="GNAT FAMILY, PUTATIVE (AFU_ORTHOLOGUE AFUA_3G00765)-RELATED-RELATED"/>
    <property type="match status" value="1"/>
</dbReference>
<dbReference type="PANTHER" id="PTHR43792:SF1">
    <property type="entry name" value="N-ACETYLTRANSFERASE DOMAIN-CONTAINING PROTEIN"/>
    <property type="match status" value="1"/>
</dbReference>
<evidence type="ECO:0000313" key="2">
    <source>
        <dbReference type="EMBL" id="MFC1440906.1"/>
    </source>
</evidence>
<organism evidence="2 3">
    <name type="scientific">Streptacidiphilus jeojiensis</name>
    <dbReference type="NCBI Taxonomy" id="3229225"/>
    <lineage>
        <taxon>Bacteria</taxon>
        <taxon>Bacillati</taxon>
        <taxon>Actinomycetota</taxon>
        <taxon>Actinomycetes</taxon>
        <taxon>Kitasatosporales</taxon>
        <taxon>Streptomycetaceae</taxon>
        <taxon>Streptacidiphilus</taxon>
    </lineage>
</organism>
<evidence type="ECO:0000259" key="1">
    <source>
        <dbReference type="PROSITE" id="PS51186"/>
    </source>
</evidence>
<dbReference type="Pfam" id="PF13302">
    <property type="entry name" value="Acetyltransf_3"/>
    <property type="match status" value="1"/>
</dbReference>
<dbReference type="RefSeq" id="WP_380566303.1">
    <property type="nucleotide sequence ID" value="NZ_JBEUKS010000007.1"/>
</dbReference>
<dbReference type="Proteomes" id="UP001592581">
    <property type="component" value="Unassembled WGS sequence"/>
</dbReference>